<dbReference type="SUPFAM" id="SSF51215">
    <property type="entry name" value="Regulatory protein AraC"/>
    <property type="match status" value="1"/>
</dbReference>
<keyword evidence="6" id="KW-1185">Reference proteome</keyword>
<evidence type="ECO:0000256" key="1">
    <source>
        <dbReference type="ARBA" id="ARBA00023015"/>
    </source>
</evidence>
<reference evidence="5 6" key="1">
    <citation type="submission" date="2018-10" db="EMBL/GenBank/DDBJ databases">
        <title>Genomic Encyclopedia of Archaeal and Bacterial Type Strains, Phase II (KMG-II): from individual species to whole genera.</title>
        <authorList>
            <person name="Goeker M."/>
        </authorList>
    </citation>
    <scope>NUCLEOTIDE SEQUENCE [LARGE SCALE GENOMIC DNA]</scope>
    <source>
        <strain evidence="5 6">DSM 19727</strain>
    </source>
</reference>
<keyword evidence="3" id="KW-0804">Transcription</keyword>
<dbReference type="InterPro" id="IPR018060">
    <property type="entry name" value="HTH_AraC"/>
</dbReference>
<dbReference type="InterPro" id="IPR003313">
    <property type="entry name" value="AraC-bd"/>
</dbReference>
<gene>
    <name evidence="5" type="ORF">BC961_2741</name>
</gene>
<dbReference type="AlphaFoldDB" id="A0A3L9ZLG9"/>
<organism evidence="5 6">
    <name type="scientific">Flavobacterium weaverense</name>
    <dbReference type="NCBI Taxonomy" id="271156"/>
    <lineage>
        <taxon>Bacteria</taxon>
        <taxon>Pseudomonadati</taxon>
        <taxon>Bacteroidota</taxon>
        <taxon>Flavobacteriia</taxon>
        <taxon>Flavobacteriales</taxon>
        <taxon>Flavobacteriaceae</taxon>
        <taxon>Flavobacterium</taxon>
    </lineage>
</organism>
<keyword evidence="2" id="KW-0238">DNA-binding</keyword>
<accession>A0A3L9ZLG9</accession>
<evidence type="ECO:0000259" key="4">
    <source>
        <dbReference type="PROSITE" id="PS01124"/>
    </source>
</evidence>
<dbReference type="RefSeq" id="WP_121926301.1">
    <property type="nucleotide sequence ID" value="NZ_CBCSGA010000024.1"/>
</dbReference>
<dbReference type="SMART" id="SM00342">
    <property type="entry name" value="HTH_ARAC"/>
    <property type="match status" value="1"/>
</dbReference>
<dbReference type="InterPro" id="IPR037923">
    <property type="entry name" value="HTH-like"/>
</dbReference>
<comment type="caution">
    <text evidence="5">The sequence shown here is derived from an EMBL/GenBank/DDBJ whole genome shotgun (WGS) entry which is preliminary data.</text>
</comment>
<dbReference type="Pfam" id="PF12833">
    <property type="entry name" value="HTH_18"/>
    <property type="match status" value="1"/>
</dbReference>
<dbReference type="Proteomes" id="UP000280368">
    <property type="component" value="Unassembled WGS sequence"/>
</dbReference>
<sequence>MNSKLEIKDKTKPVDNIKISPFRKNIRKTSPHKHNNYFEIIYLTSGKGNHTIDTQEFTITPPIIFIVRKEQVHFWNIESEPSGFVIIIKKEFIDNSLDKEIKQLISKISAYTCLYPNEKKTIEQLFELLCREYQESKNDAIIEGLTKALLAKLLQSEKPENLIVPHKDNLFEQFRELLGLQKKLVNKVAYYANLLNTTPQNLNAVCRRENNQSASEVISEFIISEAKRLLLYTDLTITEISYSLDFKDNSHFTKYFKRYASKPPSVFRSTIQ</sequence>
<dbReference type="EMBL" id="REFH01000011">
    <property type="protein sequence ID" value="RMA73134.1"/>
    <property type="molecule type" value="Genomic_DNA"/>
</dbReference>
<dbReference type="GO" id="GO:0043565">
    <property type="term" value="F:sequence-specific DNA binding"/>
    <property type="evidence" value="ECO:0007669"/>
    <property type="project" value="InterPro"/>
</dbReference>
<proteinExistence type="predicted"/>
<evidence type="ECO:0000256" key="3">
    <source>
        <dbReference type="ARBA" id="ARBA00023163"/>
    </source>
</evidence>
<keyword evidence="1" id="KW-0805">Transcription regulation</keyword>
<dbReference type="SUPFAM" id="SSF46689">
    <property type="entry name" value="Homeodomain-like"/>
    <property type="match status" value="1"/>
</dbReference>
<dbReference type="PANTHER" id="PTHR43280">
    <property type="entry name" value="ARAC-FAMILY TRANSCRIPTIONAL REGULATOR"/>
    <property type="match status" value="1"/>
</dbReference>
<name>A0A3L9ZLG9_9FLAO</name>
<feature type="domain" description="HTH araC/xylS-type" evidence="4">
    <location>
        <begin position="180"/>
        <end position="270"/>
    </location>
</feature>
<evidence type="ECO:0000256" key="2">
    <source>
        <dbReference type="ARBA" id="ARBA00023125"/>
    </source>
</evidence>
<dbReference type="OrthoDB" id="2666928at2"/>
<dbReference type="Gene3D" id="1.10.10.60">
    <property type="entry name" value="Homeodomain-like"/>
    <property type="match status" value="1"/>
</dbReference>
<dbReference type="PANTHER" id="PTHR43280:SF32">
    <property type="entry name" value="TRANSCRIPTIONAL REGULATORY PROTEIN"/>
    <property type="match status" value="1"/>
</dbReference>
<dbReference type="Gene3D" id="2.60.120.10">
    <property type="entry name" value="Jelly Rolls"/>
    <property type="match status" value="1"/>
</dbReference>
<evidence type="ECO:0000313" key="6">
    <source>
        <dbReference type="Proteomes" id="UP000280368"/>
    </source>
</evidence>
<protein>
    <submittedName>
        <fullName evidence="5">AraC family transcriptional regulator</fullName>
    </submittedName>
</protein>
<dbReference type="InterPro" id="IPR009057">
    <property type="entry name" value="Homeodomain-like_sf"/>
</dbReference>
<evidence type="ECO:0000313" key="5">
    <source>
        <dbReference type="EMBL" id="RMA73134.1"/>
    </source>
</evidence>
<dbReference type="InterPro" id="IPR014710">
    <property type="entry name" value="RmlC-like_jellyroll"/>
</dbReference>
<dbReference type="GO" id="GO:0003700">
    <property type="term" value="F:DNA-binding transcription factor activity"/>
    <property type="evidence" value="ECO:0007669"/>
    <property type="project" value="InterPro"/>
</dbReference>
<dbReference type="PROSITE" id="PS01124">
    <property type="entry name" value="HTH_ARAC_FAMILY_2"/>
    <property type="match status" value="1"/>
</dbReference>
<dbReference type="Pfam" id="PF02311">
    <property type="entry name" value="AraC_binding"/>
    <property type="match status" value="1"/>
</dbReference>